<dbReference type="EMBL" id="VBAM01000391">
    <property type="protein sequence ID" value="TMJ08518.1"/>
    <property type="molecule type" value="Genomic_DNA"/>
</dbReference>
<sequence length="158" mass="15852">MALSPNDGEGHGAAQRRAVQIFEDPVRHLALAVGAAIGLYSGALLWGAHQGWNAVAAMLAGVVGGLAVEYEASPVVQYAGYLFGLLSATLAVSATSLGVLAYGPWIALGGALFTTWPAVAGLAAADVLSLAFALTEGRSLSPSSLLAPAAALVFLHLG</sequence>
<protein>
    <submittedName>
        <fullName evidence="2">Uncharacterized protein</fullName>
    </submittedName>
</protein>
<feature type="non-terminal residue" evidence="2">
    <location>
        <position position="158"/>
    </location>
</feature>
<feature type="transmembrane region" description="Helical" evidence="1">
    <location>
        <begin position="82"/>
        <end position="103"/>
    </location>
</feature>
<feature type="transmembrane region" description="Helical" evidence="1">
    <location>
        <begin position="26"/>
        <end position="46"/>
    </location>
</feature>
<evidence type="ECO:0000313" key="2">
    <source>
        <dbReference type="EMBL" id="TMJ08518.1"/>
    </source>
</evidence>
<proteinExistence type="predicted"/>
<keyword evidence="1" id="KW-0812">Transmembrane</keyword>
<accession>A0A537LKH0</accession>
<evidence type="ECO:0000313" key="3">
    <source>
        <dbReference type="Proteomes" id="UP000320393"/>
    </source>
</evidence>
<reference evidence="2 3" key="1">
    <citation type="journal article" date="2019" name="Nat. Microbiol.">
        <title>Mediterranean grassland soil C-N compound turnover is dependent on rainfall and depth, and is mediated by genomically divergent microorganisms.</title>
        <authorList>
            <person name="Diamond S."/>
            <person name="Andeer P.F."/>
            <person name="Li Z."/>
            <person name="Crits-Christoph A."/>
            <person name="Burstein D."/>
            <person name="Anantharaman K."/>
            <person name="Lane K.R."/>
            <person name="Thomas B.C."/>
            <person name="Pan C."/>
            <person name="Northen T.R."/>
            <person name="Banfield J.F."/>
        </authorList>
    </citation>
    <scope>NUCLEOTIDE SEQUENCE [LARGE SCALE GENOMIC DNA]</scope>
    <source>
        <strain evidence="2">NP_5</strain>
    </source>
</reference>
<keyword evidence="1" id="KW-1133">Transmembrane helix</keyword>
<feature type="transmembrane region" description="Helical" evidence="1">
    <location>
        <begin position="52"/>
        <end position="70"/>
    </location>
</feature>
<gene>
    <name evidence="2" type="ORF">E6H02_09805</name>
</gene>
<evidence type="ECO:0000256" key="1">
    <source>
        <dbReference type="SAM" id="Phobius"/>
    </source>
</evidence>
<dbReference type="Proteomes" id="UP000320393">
    <property type="component" value="Unassembled WGS sequence"/>
</dbReference>
<dbReference type="AlphaFoldDB" id="A0A537LKH0"/>
<name>A0A537LKH0_9BACT</name>
<feature type="transmembrane region" description="Helical" evidence="1">
    <location>
        <begin position="115"/>
        <end position="134"/>
    </location>
</feature>
<keyword evidence="1" id="KW-0472">Membrane</keyword>
<comment type="caution">
    <text evidence="2">The sequence shown here is derived from an EMBL/GenBank/DDBJ whole genome shotgun (WGS) entry which is preliminary data.</text>
</comment>
<organism evidence="2 3">
    <name type="scientific">Candidatus Segetimicrobium genomatis</name>
    <dbReference type="NCBI Taxonomy" id="2569760"/>
    <lineage>
        <taxon>Bacteria</taxon>
        <taxon>Bacillati</taxon>
        <taxon>Candidatus Sysuimicrobiota</taxon>
        <taxon>Candidatus Sysuimicrobiia</taxon>
        <taxon>Candidatus Sysuimicrobiales</taxon>
        <taxon>Candidatus Segetimicrobiaceae</taxon>
        <taxon>Candidatus Segetimicrobium</taxon>
    </lineage>
</organism>